<dbReference type="InterPro" id="IPR033369">
    <property type="entry name" value="C19orf12"/>
</dbReference>
<accession>A0A9Q0BVD6</accession>
<organism evidence="2 3">
    <name type="scientific">Drosophila gunungcola</name>
    <name type="common">fruit fly</name>
    <dbReference type="NCBI Taxonomy" id="103775"/>
    <lineage>
        <taxon>Eukaryota</taxon>
        <taxon>Metazoa</taxon>
        <taxon>Ecdysozoa</taxon>
        <taxon>Arthropoda</taxon>
        <taxon>Hexapoda</taxon>
        <taxon>Insecta</taxon>
        <taxon>Pterygota</taxon>
        <taxon>Neoptera</taxon>
        <taxon>Endopterygota</taxon>
        <taxon>Diptera</taxon>
        <taxon>Brachycera</taxon>
        <taxon>Muscomorpha</taxon>
        <taxon>Ephydroidea</taxon>
        <taxon>Drosophilidae</taxon>
        <taxon>Drosophila</taxon>
        <taxon>Sophophora</taxon>
    </lineage>
</organism>
<dbReference type="EMBL" id="JAMKOV010000001">
    <property type="protein sequence ID" value="KAI8045320.1"/>
    <property type="molecule type" value="Genomic_DNA"/>
</dbReference>
<keyword evidence="3" id="KW-1185">Reference proteome</keyword>
<evidence type="ECO:0000256" key="1">
    <source>
        <dbReference type="ARBA" id="ARBA00029457"/>
    </source>
</evidence>
<gene>
    <name evidence="2" type="ORF">M5D96_001500</name>
</gene>
<dbReference type="Proteomes" id="UP001059596">
    <property type="component" value="Chromosome 3R"/>
</dbReference>
<dbReference type="PANTHER" id="PTHR31493:SF1">
    <property type="entry name" value="PROTEIN C19ORF12"/>
    <property type="match status" value="1"/>
</dbReference>
<comment type="similarity">
    <text evidence="1">Belongs to the C19orf12 family.</text>
</comment>
<evidence type="ECO:0000313" key="2">
    <source>
        <dbReference type="EMBL" id="KAI8045320.1"/>
    </source>
</evidence>
<dbReference type="Pfam" id="PF20721">
    <property type="entry name" value="C19orf12"/>
    <property type="match status" value="1"/>
</dbReference>
<dbReference type="PANTHER" id="PTHR31493">
    <property type="entry name" value="NAZO FAMILY MEMBER"/>
    <property type="match status" value="1"/>
</dbReference>
<reference evidence="2" key="1">
    <citation type="journal article" date="2023" name="Genome Biol. Evol.">
        <title>Long-read-based Genome Assembly of Drosophila gunungcola Reveals Fewer Chemosensory Genes in Flower-breeding Species.</title>
        <authorList>
            <person name="Negi A."/>
            <person name="Liao B.Y."/>
            <person name="Yeh S.D."/>
        </authorList>
    </citation>
    <scope>NUCLEOTIDE SEQUENCE</scope>
    <source>
        <strain evidence="2">Sukarami</strain>
    </source>
</reference>
<protein>
    <submittedName>
        <fullName evidence="2">Uncharacterized protein</fullName>
    </submittedName>
</protein>
<proteinExistence type="inferred from homology"/>
<name>A0A9Q0BVD6_9MUSC</name>
<dbReference type="AlphaFoldDB" id="A0A9Q0BVD6"/>
<evidence type="ECO:0000313" key="3">
    <source>
        <dbReference type="Proteomes" id="UP001059596"/>
    </source>
</evidence>
<comment type="caution">
    <text evidence="2">The sequence shown here is derived from an EMBL/GenBank/DDBJ whole genome shotgun (WGS) entry which is preliminary data.</text>
</comment>
<sequence length="149" mass="15655">MAVSTQELLSALSILADNENIQVAFEESAKGAAVCAAGALIGGLLMGPRGLAVGGALGGLAAYGLTEGNCLLLFISGKFKSLSEVISDDLSDSQRRELKEHVIRAISQIKAVSALEVVGLIFKSKQVQDVALNAVKSFFTDRMRMTIID</sequence>